<keyword evidence="2" id="KW-1133">Transmembrane helix</keyword>
<accession>A0A4U5NVV5</accession>
<dbReference type="EMBL" id="AZBU02000003">
    <property type="protein sequence ID" value="TKR87586.1"/>
    <property type="molecule type" value="Genomic_DNA"/>
</dbReference>
<dbReference type="Proteomes" id="UP000298663">
    <property type="component" value="Unassembled WGS sequence"/>
</dbReference>
<reference evidence="3 4" key="2">
    <citation type="journal article" date="2019" name="G3 (Bethesda)">
        <title>Hybrid Assembly of the Genome of the Entomopathogenic Nematode Steinernema carpocapsae Identifies the X-Chromosome.</title>
        <authorList>
            <person name="Serra L."/>
            <person name="Macchietto M."/>
            <person name="Macias-Munoz A."/>
            <person name="McGill C.J."/>
            <person name="Rodriguez I.M."/>
            <person name="Rodriguez B."/>
            <person name="Murad R."/>
            <person name="Mortazavi A."/>
        </authorList>
    </citation>
    <scope>NUCLEOTIDE SEQUENCE [LARGE SCALE GENOMIC DNA]</scope>
    <source>
        <strain evidence="3 4">ALL</strain>
    </source>
</reference>
<reference evidence="3 4" key="1">
    <citation type="journal article" date="2015" name="Genome Biol.">
        <title>Comparative genomics of Steinernema reveals deeply conserved gene regulatory networks.</title>
        <authorList>
            <person name="Dillman A.R."/>
            <person name="Macchietto M."/>
            <person name="Porter C.F."/>
            <person name="Rogers A."/>
            <person name="Williams B."/>
            <person name="Antoshechkin I."/>
            <person name="Lee M.M."/>
            <person name="Goodwin Z."/>
            <person name="Lu X."/>
            <person name="Lewis E.E."/>
            <person name="Goodrich-Blair H."/>
            <person name="Stock S.P."/>
            <person name="Adams B.J."/>
            <person name="Sternberg P.W."/>
            <person name="Mortazavi A."/>
        </authorList>
    </citation>
    <scope>NUCLEOTIDE SEQUENCE [LARGE SCALE GENOMIC DNA]</scope>
    <source>
        <strain evidence="3 4">ALL</strain>
    </source>
</reference>
<keyword evidence="2" id="KW-0472">Membrane</keyword>
<name>A0A4U5NVV5_STECR</name>
<evidence type="ECO:0000256" key="1">
    <source>
        <dbReference type="SAM" id="MobiDB-lite"/>
    </source>
</evidence>
<keyword evidence="2" id="KW-0812">Transmembrane</keyword>
<proteinExistence type="predicted"/>
<comment type="caution">
    <text evidence="3">The sequence shown here is derived from an EMBL/GenBank/DDBJ whole genome shotgun (WGS) entry which is preliminary data.</text>
</comment>
<gene>
    <name evidence="3" type="ORF">L596_011959</name>
</gene>
<protein>
    <submittedName>
        <fullName evidence="3">Uncharacterized protein</fullName>
    </submittedName>
</protein>
<evidence type="ECO:0000313" key="4">
    <source>
        <dbReference type="Proteomes" id="UP000298663"/>
    </source>
</evidence>
<dbReference type="OrthoDB" id="5876658at2759"/>
<dbReference type="AlphaFoldDB" id="A0A4U5NVV5"/>
<feature type="transmembrane region" description="Helical" evidence="2">
    <location>
        <begin position="61"/>
        <end position="80"/>
    </location>
</feature>
<evidence type="ECO:0000313" key="3">
    <source>
        <dbReference type="EMBL" id="TKR87586.1"/>
    </source>
</evidence>
<keyword evidence="4" id="KW-1185">Reference proteome</keyword>
<organism evidence="3 4">
    <name type="scientific">Steinernema carpocapsae</name>
    <name type="common">Entomopathogenic nematode</name>
    <dbReference type="NCBI Taxonomy" id="34508"/>
    <lineage>
        <taxon>Eukaryota</taxon>
        <taxon>Metazoa</taxon>
        <taxon>Ecdysozoa</taxon>
        <taxon>Nematoda</taxon>
        <taxon>Chromadorea</taxon>
        <taxon>Rhabditida</taxon>
        <taxon>Tylenchina</taxon>
        <taxon>Panagrolaimomorpha</taxon>
        <taxon>Strongyloidoidea</taxon>
        <taxon>Steinernematidae</taxon>
        <taxon>Steinernema</taxon>
    </lineage>
</organism>
<sequence length="199" mass="21984">MARRQRGSRQLSTRGVAPVFTESELAFLDDATDSDASHSSKSECAGGIPHDAADLIACRQYATVFVLATMGIFLMLLTPLVAQFPMFGLLLLPFTLFVHDWIVLHSSKLTRRFIPIINVKSMLAASSAQNPAFHEFFANSSFENRVYNCCLYGPEINPDIPRTADEISPPSSESTNGERETPESELKKNEEKVIPSKTS</sequence>
<evidence type="ECO:0000256" key="2">
    <source>
        <dbReference type="SAM" id="Phobius"/>
    </source>
</evidence>
<feature type="region of interest" description="Disordered" evidence="1">
    <location>
        <begin position="160"/>
        <end position="199"/>
    </location>
</feature>
<feature type="compositionally biased region" description="Basic and acidic residues" evidence="1">
    <location>
        <begin position="176"/>
        <end position="199"/>
    </location>
</feature>